<dbReference type="CDD" id="cd12913">
    <property type="entry name" value="PDC1_MCP_like"/>
    <property type="match status" value="1"/>
</dbReference>
<reference evidence="2 3" key="1">
    <citation type="submission" date="2016-10" db="EMBL/GenBank/DDBJ databases">
        <authorList>
            <person name="de Groot N.N."/>
        </authorList>
    </citation>
    <scope>NUCLEOTIDE SEQUENCE [LARGE SCALE GENOMIC DNA]</scope>
    <source>
        <strain evidence="2 3">D31d</strain>
    </source>
</reference>
<keyword evidence="1" id="KW-0812">Transmembrane</keyword>
<name>A0A1H3ZRQ8_XYLRU</name>
<keyword evidence="1" id="KW-0472">Membrane</keyword>
<dbReference type="AlphaFoldDB" id="A0A1H3ZRQ8"/>
<dbReference type="Gene3D" id="3.30.450.20">
    <property type="entry name" value="PAS domain"/>
    <property type="match status" value="1"/>
</dbReference>
<proteinExistence type="predicted"/>
<organism evidence="2 3">
    <name type="scientific">Xylanibacter ruminicola</name>
    <name type="common">Prevotella ruminicola</name>
    <dbReference type="NCBI Taxonomy" id="839"/>
    <lineage>
        <taxon>Bacteria</taxon>
        <taxon>Pseudomonadati</taxon>
        <taxon>Bacteroidota</taxon>
        <taxon>Bacteroidia</taxon>
        <taxon>Bacteroidales</taxon>
        <taxon>Prevotellaceae</taxon>
        <taxon>Xylanibacter</taxon>
    </lineage>
</organism>
<keyword evidence="1" id="KW-1133">Transmembrane helix</keyword>
<sequence>MNKKWYVFIAASVVILVVAGVSYWAFCKAMHAETTVRYTGLQRLVSAQLNKTIVAMEMSATNVFNAVEKHLDTPEAVVHALEEEANLNPEVRGYFAAFEPYFFPEKGKWYEPYVHQNDSSLFEVSMVGSARHDYTQSQWYKHAKDIKMSFWSDPYYYYDGTSISGHYCTFVKPIYAEDGKLACVCGADITFEWLTKALQKIDEAYRHELLANTPQLARDFNFFSMVVDHDGSCIVHPDGITTSFTAPDVLRDFEQQQSGVVEMEVAGVPSLVYYGPIDGIDWSVAVVAQKADVQKPFHYAGWLLLVVSVIAIVAVWFICKRIR</sequence>
<dbReference type="Pfam" id="PF22673">
    <property type="entry name" value="MCP-like_PDC_1"/>
    <property type="match status" value="1"/>
</dbReference>
<protein>
    <submittedName>
        <fullName evidence="2">Cache domain-containing protein</fullName>
    </submittedName>
</protein>
<dbReference type="OrthoDB" id="2489132at2"/>
<gene>
    <name evidence="2" type="ORF">SAMN05216462_0898</name>
</gene>
<evidence type="ECO:0000313" key="2">
    <source>
        <dbReference type="EMBL" id="SEA26397.1"/>
    </source>
</evidence>
<evidence type="ECO:0000256" key="1">
    <source>
        <dbReference type="SAM" id="Phobius"/>
    </source>
</evidence>
<dbReference type="EMBL" id="FNRF01000002">
    <property type="protein sequence ID" value="SEA26397.1"/>
    <property type="molecule type" value="Genomic_DNA"/>
</dbReference>
<dbReference type="RefSeq" id="WP_139208798.1">
    <property type="nucleotide sequence ID" value="NZ_FNRF01000002.1"/>
</dbReference>
<feature type="transmembrane region" description="Helical" evidence="1">
    <location>
        <begin position="299"/>
        <end position="319"/>
    </location>
</feature>
<feature type="transmembrane region" description="Helical" evidence="1">
    <location>
        <begin position="5"/>
        <end position="26"/>
    </location>
</feature>
<dbReference type="CDD" id="cd12912">
    <property type="entry name" value="PDC2_MCP_like"/>
    <property type="match status" value="1"/>
</dbReference>
<evidence type="ECO:0000313" key="3">
    <source>
        <dbReference type="Proteomes" id="UP000182257"/>
    </source>
</evidence>
<accession>A0A1H3ZRQ8</accession>
<dbReference type="Proteomes" id="UP000182257">
    <property type="component" value="Unassembled WGS sequence"/>
</dbReference>